<evidence type="ECO:0000313" key="4">
    <source>
        <dbReference type="EMBL" id="ODM97680.1"/>
    </source>
</evidence>
<reference evidence="4 5" key="1">
    <citation type="journal article" date="2016" name="Genome Biol. Evol.">
        <title>Gene Family Evolution Reflects Adaptation to Soil Environmental Stressors in the Genome of the Collembolan Orchesella cincta.</title>
        <authorList>
            <person name="Faddeeva-Vakhrusheva A."/>
            <person name="Derks M.F."/>
            <person name="Anvar S.Y."/>
            <person name="Agamennone V."/>
            <person name="Suring W."/>
            <person name="Smit S."/>
            <person name="van Straalen N.M."/>
            <person name="Roelofs D."/>
        </authorList>
    </citation>
    <scope>NUCLEOTIDE SEQUENCE [LARGE SCALE GENOMIC DNA]</scope>
    <source>
        <tissue evidence="4">Mixed pool</tissue>
    </source>
</reference>
<name>A0A1D2MXB4_ORCCI</name>
<gene>
    <name evidence="4" type="ORF">Ocin01_08994</name>
</gene>
<dbReference type="AlphaFoldDB" id="A0A1D2MXB4"/>
<proteinExistence type="predicted"/>
<feature type="chain" id="PRO_5008904679" evidence="3">
    <location>
        <begin position="27"/>
        <end position="161"/>
    </location>
</feature>
<evidence type="ECO:0000313" key="5">
    <source>
        <dbReference type="Proteomes" id="UP000094527"/>
    </source>
</evidence>
<evidence type="ECO:0000256" key="1">
    <source>
        <dbReference type="SAM" id="MobiDB-lite"/>
    </source>
</evidence>
<feature type="signal peptide" evidence="3">
    <location>
        <begin position="1"/>
        <end position="26"/>
    </location>
</feature>
<keyword evidence="2" id="KW-0812">Transmembrane</keyword>
<dbReference type="Proteomes" id="UP000094527">
    <property type="component" value="Unassembled WGS sequence"/>
</dbReference>
<accession>A0A1D2MXB4</accession>
<feature type="transmembrane region" description="Helical" evidence="2">
    <location>
        <begin position="70"/>
        <end position="91"/>
    </location>
</feature>
<comment type="caution">
    <text evidence="4">The sequence shown here is derived from an EMBL/GenBank/DDBJ whole genome shotgun (WGS) entry which is preliminary data.</text>
</comment>
<protein>
    <submittedName>
        <fullName evidence="4">Coadhesin</fullName>
    </submittedName>
</protein>
<evidence type="ECO:0000256" key="3">
    <source>
        <dbReference type="SAM" id="SignalP"/>
    </source>
</evidence>
<sequence length="161" mass="18211">MFHQLKPRTFMMFLIVSILNIDLCQSKPFNLDSLSLDAKDMDVRERELRVKRNTSDLSTISSPSRSNEEILAMVMIGVGILLFFVCCGVCCKHCWCPRKSSRGMVYQQMATNQRLPNASTNTSLAGVHNMVPLRHQHHGFTEMHSQTSPPPPYSGLSVRNN</sequence>
<dbReference type="EMBL" id="LJIJ01000420">
    <property type="protein sequence ID" value="ODM97680.1"/>
    <property type="molecule type" value="Genomic_DNA"/>
</dbReference>
<keyword evidence="2" id="KW-0472">Membrane</keyword>
<organism evidence="4 5">
    <name type="scientific">Orchesella cincta</name>
    <name type="common">Springtail</name>
    <name type="synonym">Podura cincta</name>
    <dbReference type="NCBI Taxonomy" id="48709"/>
    <lineage>
        <taxon>Eukaryota</taxon>
        <taxon>Metazoa</taxon>
        <taxon>Ecdysozoa</taxon>
        <taxon>Arthropoda</taxon>
        <taxon>Hexapoda</taxon>
        <taxon>Collembola</taxon>
        <taxon>Entomobryomorpha</taxon>
        <taxon>Entomobryoidea</taxon>
        <taxon>Orchesellidae</taxon>
        <taxon>Orchesellinae</taxon>
        <taxon>Orchesella</taxon>
    </lineage>
</organism>
<evidence type="ECO:0000256" key="2">
    <source>
        <dbReference type="SAM" id="Phobius"/>
    </source>
</evidence>
<keyword evidence="5" id="KW-1185">Reference proteome</keyword>
<keyword evidence="3" id="KW-0732">Signal</keyword>
<keyword evidence="2" id="KW-1133">Transmembrane helix</keyword>
<feature type="region of interest" description="Disordered" evidence="1">
    <location>
        <begin position="141"/>
        <end position="161"/>
    </location>
</feature>